<dbReference type="EMBL" id="JPQZ01000071">
    <property type="protein sequence ID" value="KKO74444.1"/>
    <property type="molecule type" value="Genomic_DNA"/>
</dbReference>
<dbReference type="OMA" id="NIFLREC"/>
<dbReference type="AlphaFoldDB" id="A0A0F9Z9D8"/>
<keyword evidence="3" id="KW-1185">Reference proteome</keyword>
<reference evidence="2 3" key="1">
    <citation type="journal article" date="2015" name="Environ. Microbiol.">
        <title>Genome analyses suggest the presence of polyploidy and recent human-driven expansions in eight global populations of the honeybee pathogen Nosema ceranae.</title>
        <authorList>
            <person name="Pelin A."/>
            <person name="Selman M."/>
            <person name="Aris-Brosou S."/>
            <person name="Farinelli L."/>
            <person name="Corradi N."/>
        </authorList>
    </citation>
    <scope>NUCLEOTIDE SEQUENCE [LARGE SCALE GENOMIC DNA]</scope>
    <source>
        <strain evidence="2 3">PA08 1199</strain>
    </source>
</reference>
<dbReference type="OrthoDB" id="10466104at2759"/>
<proteinExistence type="predicted"/>
<evidence type="ECO:0000313" key="3">
    <source>
        <dbReference type="Proteomes" id="UP000034350"/>
    </source>
</evidence>
<dbReference type="Proteomes" id="UP000034350">
    <property type="component" value="Unassembled WGS sequence"/>
</dbReference>
<sequence length="198" mass="23168">MIVLFIIFICSTKVYISPFSDDSKALSFTKLNSGNNVFDFQSVKRKDMTGLYCLSPIIVPISLVDYRIYFCGELMCFNNNVLTVCENPNKKSLFKLQKSKEYFMIVKDGMCLHYFKGNIFLRECDDEFAEKQLFKITPVQIPFSDNQDIDYEKRNSLGGIREIEFDQAMRSFSQIHHSEFIEEVLFFNDKRGNILRNT</sequence>
<accession>A0A0F9Z9D8</accession>
<dbReference type="VEuPathDB" id="MicrosporidiaDB:NCER_100529"/>
<protein>
    <submittedName>
        <fullName evidence="2">Uncharacterized protein</fullName>
    </submittedName>
</protein>
<evidence type="ECO:0000313" key="2">
    <source>
        <dbReference type="EMBL" id="KKO74444.1"/>
    </source>
</evidence>
<name>A0A0F9Z9D8_9MICR</name>
<dbReference type="RefSeq" id="XP_024330186.1">
    <property type="nucleotide sequence ID" value="XM_024476337.1"/>
</dbReference>
<feature type="chain" id="PRO_5002530761" evidence="1">
    <location>
        <begin position="17"/>
        <end position="198"/>
    </location>
</feature>
<keyword evidence="1" id="KW-0732">Signal</keyword>
<gene>
    <name evidence="2" type="ORF">AAJ76_710009063</name>
</gene>
<organism evidence="2 3">
    <name type="scientific">Vairimorpha ceranae</name>
    <dbReference type="NCBI Taxonomy" id="40302"/>
    <lineage>
        <taxon>Eukaryota</taxon>
        <taxon>Fungi</taxon>
        <taxon>Fungi incertae sedis</taxon>
        <taxon>Microsporidia</taxon>
        <taxon>Nosematidae</taxon>
        <taxon>Vairimorpha</taxon>
    </lineage>
</organism>
<evidence type="ECO:0000256" key="1">
    <source>
        <dbReference type="SAM" id="SignalP"/>
    </source>
</evidence>
<comment type="caution">
    <text evidence="2">The sequence shown here is derived from an EMBL/GenBank/DDBJ whole genome shotgun (WGS) entry which is preliminary data.</text>
</comment>
<feature type="signal peptide" evidence="1">
    <location>
        <begin position="1"/>
        <end position="16"/>
    </location>
</feature>
<dbReference type="GeneID" id="36321290"/>
<dbReference type="VEuPathDB" id="MicrosporidiaDB:AAJ76_710009063"/>